<sequence length="123" mass="13150">MHPQGLVTASRFACALVVAAPTITDMTGSSGLLAPSTFPTKTSQMASGMHSAFSSPLRKGVLKLMTAFSANSTVLSILSSRQHSVDSRRPVVSSPRHTRSQCRASCRLHDRLSLPLRQANQDS</sequence>
<keyword evidence="4" id="KW-1185">Reference proteome</keyword>
<dbReference type="AlphaFoldDB" id="A0AAV4BH61"/>
<dbReference type="EMBL" id="BLXT01004938">
    <property type="protein sequence ID" value="GFO18189.1"/>
    <property type="molecule type" value="Genomic_DNA"/>
</dbReference>
<evidence type="ECO:0000256" key="2">
    <source>
        <dbReference type="SAM" id="SignalP"/>
    </source>
</evidence>
<reference evidence="3 4" key="1">
    <citation type="journal article" date="2021" name="Elife">
        <title>Chloroplast acquisition without the gene transfer in kleptoplastic sea slugs, Plakobranchus ocellatus.</title>
        <authorList>
            <person name="Maeda T."/>
            <person name="Takahashi S."/>
            <person name="Yoshida T."/>
            <person name="Shimamura S."/>
            <person name="Takaki Y."/>
            <person name="Nagai Y."/>
            <person name="Toyoda A."/>
            <person name="Suzuki Y."/>
            <person name="Arimoto A."/>
            <person name="Ishii H."/>
            <person name="Satoh N."/>
            <person name="Nishiyama T."/>
            <person name="Hasebe M."/>
            <person name="Maruyama T."/>
            <person name="Minagawa J."/>
            <person name="Obokata J."/>
            <person name="Shigenobu S."/>
        </authorList>
    </citation>
    <scope>NUCLEOTIDE SEQUENCE [LARGE SCALE GENOMIC DNA]</scope>
</reference>
<name>A0AAV4BH61_9GAST</name>
<organism evidence="3 4">
    <name type="scientific">Plakobranchus ocellatus</name>
    <dbReference type="NCBI Taxonomy" id="259542"/>
    <lineage>
        <taxon>Eukaryota</taxon>
        <taxon>Metazoa</taxon>
        <taxon>Spiralia</taxon>
        <taxon>Lophotrochozoa</taxon>
        <taxon>Mollusca</taxon>
        <taxon>Gastropoda</taxon>
        <taxon>Heterobranchia</taxon>
        <taxon>Euthyneura</taxon>
        <taxon>Panpulmonata</taxon>
        <taxon>Sacoglossa</taxon>
        <taxon>Placobranchoidea</taxon>
        <taxon>Plakobranchidae</taxon>
        <taxon>Plakobranchus</taxon>
    </lineage>
</organism>
<proteinExistence type="predicted"/>
<keyword evidence="2" id="KW-0732">Signal</keyword>
<evidence type="ECO:0000256" key="1">
    <source>
        <dbReference type="SAM" id="MobiDB-lite"/>
    </source>
</evidence>
<gene>
    <name evidence="3" type="ORF">PoB_004469400</name>
</gene>
<dbReference type="Proteomes" id="UP000735302">
    <property type="component" value="Unassembled WGS sequence"/>
</dbReference>
<evidence type="ECO:0008006" key="5">
    <source>
        <dbReference type="Google" id="ProtNLM"/>
    </source>
</evidence>
<feature type="region of interest" description="Disordered" evidence="1">
    <location>
        <begin position="83"/>
        <end position="104"/>
    </location>
</feature>
<accession>A0AAV4BH61</accession>
<protein>
    <recommendedName>
        <fullName evidence="5">Secreted protein</fullName>
    </recommendedName>
</protein>
<feature type="chain" id="PRO_5043472662" description="Secreted protein" evidence="2">
    <location>
        <begin position="20"/>
        <end position="123"/>
    </location>
</feature>
<comment type="caution">
    <text evidence="3">The sequence shown here is derived from an EMBL/GenBank/DDBJ whole genome shotgun (WGS) entry which is preliminary data.</text>
</comment>
<feature type="signal peptide" evidence="2">
    <location>
        <begin position="1"/>
        <end position="19"/>
    </location>
</feature>
<evidence type="ECO:0000313" key="4">
    <source>
        <dbReference type="Proteomes" id="UP000735302"/>
    </source>
</evidence>
<evidence type="ECO:0000313" key="3">
    <source>
        <dbReference type="EMBL" id="GFO18189.1"/>
    </source>
</evidence>